<evidence type="ECO:0000313" key="1">
    <source>
        <dbReference type="EMBL" id="MBF4374137.1"/>
    </source>
</evidence>
<comment type="caution">
    <text evidence="2">The sequence shown here is derived from an EMBL/GenBank/DDBJ whole genome shotgun (WGS) entry which is preliminary data.</text>
</comment>
<dbReference type="AlphaFoldDB" id="A0AAW4BNN9"/>
<dbReference type="EMBL" id="RDPI01000016">
    <property type="protein sequence ID" value="MBF4374137.1"/>
    <property type="molecule type" value="Genomic_DNA"/>
</dbReference>
<proteinExistence type="predicted"/>
<dbReference type="Proteomes" id="UP000786185">
    <property type="component" value="Unassembled WGS sequence"/>
</dbReference>
<evidence type="ECO:0000313" key="4">
    <source>
        <dbReference type="Proteomes" id="UP000786185"/>
    </source>
</evidence>
<reference evidence="2 3" key="1">
    <citation type="journal article" date="2021" name="PeerJ">
        <title>Analysis of 44 Vibrio anguillarum genomes reveals high genetic diversity.</title>
        <authorList>
            <person name="Hansen M.J."/>
            <person name="Dalsgaard I."/>
        </authorList>
    </citation>
    <scope>NUCLEOTIDE SEQUENCE</scope>
    <source>
        <strain evidence="1 3">040915-1/1B</strain>
        <strain evidence="2">850617-1/1</strain>
    </source>
</reference>
<dbReference type="Proteomes" id="UP000726136">
    <property type="component" value="Unassembled WGS sequence"/>
</dbReference>
<protein>
    <submittedName>
        <fullName evidence="2">Uncharacterized protein</fullName>
    </submittedName>
</protein>
<organism evidence="2 4">
    <name type="scientific">Vibrio anguillarum</name>
    <name type="common">Listonella anguillarum</name>
    <dbReference type="NCBI Taxonomy" id="55601"/>
    <lineage>
        <taxon>Bacteria</taxon>
        <taxon>Pseudomonadati</taxon>
        <taxon>Pseudomonadota</taxon>
        <taxon>Gammaproteobacteria</taxon>
        <taxon>Vibrionales</taxon>
        <taxon>Vibrionaceae</taxon>
        <taxon>Vibrio</taxon>
    </lineage>
</organism>
<dbReference type="EMBL" id="SCLC01000241">
    <property type="protein sequence ID" value="MBF4436618.1"/>
    <property type="molecule type" value="Genomic_DNA"/>
</dbReference>
<keyword evidence="3" id="KW-1185">Reference proteome</keyword>
<evidence type="ECO:0000313" key="2">
    <source>
        <dbReference type="EMBL" id="MBF4436618.1"/>
    </source>
</evidence>
<sequence length="69" mass="7911">MYNNAEVRSLTIQDSKTNQAHHVWYSLLAPIERLEIANKIHPNLKGIRKLNACLNYVEDHIDSLLGAKK</sequence>
<gene>
    <name evidence="1" type="ORF">EAY46_13765</name>
    <name evidence="2" type="ORF">ERJ77_19385</name>
</gene>
<accession>A0AAW4BNN9</accession>
<evidence type="ECO:0000313" key="3">
    <source>
        <dbReference type="Proteomes" id="UP000726136"/>
    </source>
</evidence>
<name>A0AAW4BNN9_VIBAN</name>
<dbReference type="RefSeq" id="WP_194663742.1">
    <property type="nucleotide sequence ID" value="NZ_RDPI01000016.1"/>
</dbReference>